<feature type="compositionally biased region" description="Basic and acidic residues" evidence="1">
    <location>
        <begin position="62"/>
        <end position="82"/>
    </location>
</feature>
<feature type="region of interest" description="Disordered" evidence="1">
    <location>
        <begin position="1"/>
        <end position="90"/>
    </location>
</feature>
<reference evidence="3 4" key="1">
    <citation type="submission" date="2025-05" db="UniProtKB">
        <authorList>
            <consortium name="RefSeq"/>
        </authorList>
    </citation>
    <scope>IDENTIFICATION</scope>
    <source>
        <strain evidence="3 4">Aabys</strain>
        <tissue evidence="3 4">Whole body</tissue>
    </source>
</reference>
<proteinExistence type="predicted"/>
<sequence>MAAYLPVQNWRDEESPRRPERRESRRLIAERSPQRPDRNPHPPEAHPAREPAPVPNRSNPARHFERRPSPDRSHRSRSENRPAPRARGARPGHWQYSCGLCQQDHALSSCQRFKDQTPYQRYETTERRGYCRNCLARSHLAPDCPCITGCRRCDYRHHTMLHGAPQLEDSLQPAQINEPPFSWDLVFVPTVMLRVTTEDIDTHYTIRALLSKSAVMSRIGYSTFQRMGLRSFLYQDRRFTTFKIMSRRSNSTWALKVNALVTDELPRRIYSDPILDDPTSYFAEQALADPDPRSNVPIDLELGADTYSAIRKDGCTAAGVGDVQAYNTNLGYVFAGPIRNMPSM</sequence>
<name>A0ABM3UR65_MUSDO</name>
<dbReference type="Proteomes" id="UP001652621">
    <property type="component" value="Unplaced"/>
</dbReference>
<dbReference type="RefSeq" id="XP_058976026.1">
    <property type="nucleotide sequence ID" value="XM_059120043.1"/>
</dbReference>
<keyword evidence="2" id="KW-1185">Reference proteome</keyword>
<dbReference type="PANTHER" id="PTHR47331">
    <property type="entry name" value="PHD-TYPE DOMAIN-CONTAINING PROTEIN"/>
    <property type="match status" value="1"/>
</dbReference>
<dbReference type="PANTHER" id="PTHR47331:SF1">
    <property type="entry name" value="GAG-LIKE PROTEIN"/>
    <property type="match status" value="1"/>
</dbReference>
<dbReference type="GeneID" id="131801394"/>
<organism evidence="2 3">
    <name type="scientific">Musca domestica</name>
    <name type="common">House fly</name>
    <dbReference type="NCBI Taxonomy" id="7370"/>
    <lineage>
        <taxon>Eukaryota</taxon>
        <taxon>Metazoa</taxon>
        <taxon>Ecdysozoa</taxon>
        <taxon>Arthropoda</taxon>
        <taxon>Hexapoda</taxon>
        <taxon>Insecta</taxon>
        <taxon>Pterygota</taxon>
        <taxon>Neoptera</taxon>
        <taxon>Endopterygota</taxon>
        <taxon>Diptera</taxon>
        <taxon>Brachycera</taxon>
        <taxon>Muscomorpha</taxon>
        <taxon>Muscoidea</taxon>
        <taxon>Muscidae</taxon>
        <taxon>Musca</taxon>
    </lineage>
</organism>
<protein>
    <submittedName>
        <fullName evidence="3 4">Uncharacterized protein LOC131801394</fullName>
    </submittedName>
</protein>
<accession>A0ABM3UR65</accession>
<evidence type="ECO:0000256" key="1">
    <source>
        <dbReference type="SAM" id="MobiDB-lite"/>
    </source>
</evidence>
<evidence type="ECO:0000313" key="2">
    <source>
        <dbReference type="Proteomes" id="UP001652621"/>
    </source>
</evidence>
<gene>
    <name evidence="3 4" type="primary">LOC131801394</name>
</gene>
<evidence type="ECO:0000313" key="3">
    <source>
        <dbReference type="RefSeq" id="XP_058976025.1"/>
    </source>
</evidence>
<evidence type="ECO:0000313" key="4">
    <source>
        <dbReference type="RefSeq" id="XP_058976026.1"/>
    </source>
</evidence>
<dbReference type="RefSeq" id="XP_058976025.1">
    <property type="nucleotide sequence ID" value="XM_059120042.1"/>
</dbReference>
<feature type="compositionally biased region" description="Basic and acidic residues" evidence="1">
    <location>
        <begin position="10"/>
        <end position="49"/>
    </location>
</feature>